<evidence type="ECO:0000313" key="4">
    <source>
        <dbReference type="Proteomes" id="UP000693981"/>
    </source>
</evidence>
<gene>
    <name evidence="3" type="ORF">PHYBOEH_000969</name>
</gene>
<reference evidence="3" key="1">
    <citation type="submission" date="2021-02" db="EMBL/GenBank/DDBJ databases">
        <authorList>
            <person name="Palmer J.M."/>
        </authorList>
    </citation>
    <scope>NUCLEOTIDE SEQUENCE</scope>
    <source>
        <strain evidence="3">SCRP23</strain>
    </source>
</reference>
<name>A0A8T1WUQ8_9STRA</name>
<feature type="compositionally biased region" description="Basic and acidic residues" evidence="2">
    <location>
        <begin position="62"/>
        <end position="81"/>
    </location>
</feature>
<keyword evidence="4" id="KW-1185">Reference proteome</keyword>
<dbReference type="Proteomes" id="UP000693981">
    <property type="component" value="Unassembled WGS sequence"/>
</dbReference>
<evidence type="ECO:0000256" key="2">
    <source>
        <dbReference type="SAM" id="MobiDB-lite"/>
    </source>
</evidence>
<comment type="caution">
    <text evidence="3">The sequence shown here is derived from an EMBL/GenBank/DDBJ whole genome shotgun (WGS) entry which is preliminary data.</text>
</comment>
<feature type="region of interest" description="Disordered" evidence="2">
    <location>
        <begin position="298"/>
        <end position="336"/>
    </location>
</feature>
<feature type="compositionally biased region" description="Basic and acidic residues" evidence="2">
    <location>
        <begin position="23"/>
        <end position="34"/>
    </location>
</feature>
<feature type="compositionally biased region" description="Polar residues" evidence="2">
    <location>
        <begin position="315"/>
        <end position="333"/>
    </location>
</feature>
<dbReference type="AlphaFoldDB" id="A0A8T1WUQ8"/>
<feature type="coiled-coil region" evidence="1">
    <location>
        <begin position="229"/>
        <end position="284"/>
    </location>
</feature>
<dbReference type="EMBL" id="JAGDFL010000119">
    <property type="protein sequence ID" value="KAG7397275.1"/>
    <property type="molecule type" value="Genomic_DNA"/>
</dbReference>
<feature type="region of interest" description="Disordered" evidence="2">
    <location>
        <begin position="1"/>
        <end position="218"/>
    </location>
</feature>
<feature type="compositionally biased region" description="Basic and acidic residues" evidence="2">
    <location>
        <begin position="166"/>
        <end position="182"/>
    </location>
</feature>
<keyword evidence="1" id="KW-0175">Coiled coil</keyword>
<evidence type="ECO:0000256" key="1">
    <source>
        <dbReference type="SAM" id="Coils"/>
    </source>
</evidence>
<protein>
    <submittedName>
        <fullName evidence="3">Uncharacterized protein</fullName>
    </submittedName>
</protein>
<sequence>MAASVVDAGVQPSQHEACAGQRVVRDDLQRKESDDQPTDCRGIRQESSRKRKLEATQSEGQSPDRVDHTSSEDERHHDEFVQRQSDAELGEETLERGVVELQPPIGPSAELLQPQIPVSDAIEATQHQEVAAERRAQAEDNPVDNVQPPVEVRQPGTQQSKMSKPPRPEEKRTAVNGKDKQGKTKRAASGKKSAAKSERLDRRRKRKSEAKSSSGITQASAHMLFRCTCQLLRSQVLDYDIRARELEERNATQAKEIEEWEKRVRSLKRELQEYDEELPRNNTAETASLALALVERKPDGVPADLQEEKRPVPSATRSETTQNALNGPTTTVEPTLPPAVLAAEAKLQEEIRKRTQKVNEFCMSVPGFIDTLDQQLTRRR</sequence>
<dbReference type="OrthoDB" id="118220at2759"/>
<evidence type="ECO:0000313" key="3">
    <source>
        <dbReference type="EMBL" id="KAG7397275.1"/>
    </source>
</evidence>
<proteinExistence type="predicted"/>
<organism evidence="3 4">
    <name type="scientific">Phytophthora boehmeriae</name>
    <dbReference type="NCBI Taxonomy" id="109152"/>
    <lineage>
        <taxon>Eukaryota</taxon>
        <taxon>Sar</taxon>
        <taxon>Stramenopiles</taxon>
        <taxon>Oomycota</taxon>
        <taxon>Peronosporomycetes</taxon>
        <taxon>Peronosporales</taxon>
        <taxon>Peronosporaceae</taxon>
        <taxon>Phytophthora</taxon>
    </lineage>
</organism>
<accession>A0A8T1WUQ8</accession>